<dbReference type="EMBL" id="CP002051">
    <property type="protein sequence ID" value="ADI31612.1"/>
    <property type="molecule type" value="Genomic_DNA"/>
</dbReference>
<keyword evidence="2" id="KW-1185">Reference proteome</keyword>
<organism evidence="1 2">
    <name type="scientific">Staphylothermus hellenicus (strain DSM 12710 / JCM 10830 / BK20S6-10-b1 / P8)</name>
    <dbReference type="NCBI Taxonomy" id="591019"/>
    <lineage>
        <taxon>Archaea</taxon>
        <taxon>Thermoproteota</taxon>
        <taxon>Thermoprotei</taxon>
        <taxon>Desulfurococcales</taxon>
        <taxon>Desulfurococcaceae</taxon>
        <taxon>Staphylothermus</taxon>
    </lineage>
</organism>
<dbReference type="HOGENOM" id="CLU_2152722_0_0_2"/>
<proteinExistence type="predicted"/>
<dbReference type="AlphaFoldDB" id="D7DBR5"/>
<evidence type="ECO:0000313" key="1">
    <source>
        <dbReference type="EMBL" id="ADI31612.1"/>
    </source>
</evidence>
<dbReference type="KEGG" id="shc:Shell_0481"/>
<protein>
    <submittedName>
        <fullName evidence="1">Uncharacterized protein</fullName>
    </submittedName>
</protein>
<sequence length="111" mass="13249">MKRLLKRWGRGTRKIIESKMRIDEEYKKSVGIIIDDAKTIAEHDLKTAKHKLLDLRKTPLYKSLNGEERDTLDNLILEAIEVRRRHDFNEIAETIEERIKELWKRHQKTGS</sequence>
<dbReference type="RefSeq" id="WP_013142810.1">
    <property type="nucleotide sequence ID" value="NC_014205.1"/>
</dbReference>
<name>D7DBR5_STAHD</name>
<gene>
    <name evidence="1" type="ordered locus">Shell_0481</name>
</gene>
<dbReference type="Proteomes" id="UP000002573">
    <property type="component" value="Chromosome"/>
</dbReference>
<reference evidence="2" key="1">
    <citation type="submission" date="2010-05" db="EMBL/GenBank/DDBJ databases">
        <title>Complete sequence of Staphylothermus hellenicus DSM 12710.</title>
        <authorList>
            <consortium name="US DOE Joint Genome Institute"/>
            <person name="Lucas S."/>
            <person name="Copeland A."/>
            <person name="Lapidus A."/>
            <person name="Cheng J.-F."/>
            <person name="Bruce D."/>
            <person name="Goodwin L."/>
            <person name="Pitluck S."/>
            <person name="Davenport K."/>
            <person name="Detter J.C."/>
            <person name="Han C."/>
            <person name="Tapia R."/>
            <person name="Larimer F."/>
            <person name="Land M."/>
            <person name="Hauser L."/>
            <person name="Kyrpides N."/>
            <person name="Mikhailova N."/>
            <person name="Anderson I.J."/>
            <person name="Woyke T."/>
        </authorList>
    </citation>
    <scope>NUCLEOTIDE SEQUENCE [LARGE SCALE GENOMIC DNA]</scope>
    <source>
        <strain evidence="2">DSM 12710 / JCM 10830 / BK20S6-10-b1 / P8</strain>
    </source>
</reference>
<dbReference type="STRING" id="591019.Shell_0481"/>
<accession>D7DBR5</accession>
<evidence type="ECO:0000313" key="2">
    <source>
        <dbReference type="Proteomes" id="UP000002573"/>
    </source>
</evidence>
<dbReference type="GeneID" id="9233770"/>
<reference evidence="1 2" key="2">
    <citation type="journal article" date="2011" name="Stand. Genomic Sci.">
        <title>Complete genome sequence of Staphylothermus hellenicus P8.</title>
        <authorList>
            <person name="Anderson I."/>
            <person name="Wirth R."/>
            <person name="Lucas S."/>
            <person name="Copeland A."/>
            <person name="Lapidus A."/>
            <person name="Cheng J.F."/>
            <person name="Goodwin L."/>
            <person name="Pitluck S."/>
            <person name="Davenport K."/>
            <person name="Detter J.C."/>
            <person name="Han C."/>
            <person name="Tapia R."/>
            <person name="Land M."/>
            <person name="Hauser L."/>
            <person name="Pati A."/>
            <person name="Mikhailova N."/>
            <person name="Woyke T."/>
            <person name="Klenk H.P."/>
            <person name="Kyrpides N."/>
            <person name="Ivanova N."/>
        </authorList>
    </citation>
    <scope>NUCLEOTIDE SEQUENCE [LARGE SCALE GENOMIC DNA]</scope>
    <source>
        <strain evidence="2">DSM 12710 / JCM 10830 / BK20S6-10-b1 / P8</strain>
    </source>
</reference>